<feature type="region of interest" description="Disordered" evidence="1">
    <location>
        <begin position="1"/>
        <end position="52"/>
    </location>
</feature>
<feature type="region of interest" description="Disordered" evidence="1">
    <location>
        <begin position="118"/>
        <end position="141"/>
    </location>
</feature>
<feature type="compositionally biased region" description="Acidic residues" evidence="1">
    <location>
        <begin position="129"/>
        <end position="141"/>
    </location>
</feature>
<gene>
    <name evidence="2" type="ORF">G6O67_005970</name>
</gene>
<feature type="compositionally biased region" description="Polar residues" evidence="1">
    <location>
        <begin position="1"/>
        <end position="15"/>
    </location>
</feature>
<name>A0A8H4LYH9_9HYPO</name>
<evidence type="ECO:0000256" key="1">
    <source>
        <dbReference type="SAM" id="MobiDB-lite"/>
    </source>
</evidence>
<protein>
    <submittedName>
        <fullName evidence="2">Uncharacterized protein</fullName>
    </submittedName>
</protein>
<feature type="compositionally biased region" description="Polar residues" evidence="1">
    <location>
        <begin position="35"/>
        <end position="52"/>
    </location>
</feature>
<accession>A0A8H4LYH9</accession>
<organism evidence="2 3">
    <name type="scientific">Ophiocordyceps sinensis</name>
    <dbReference type="NCBI Taxonomy" id="72228"/>
    <lineage>
        <taxon>Eukaryota</taxon>
        <taxon>Fungi</taxon>
        <taxon>Dikarya</taxon>
        <taxon>Ascomycota</taxon>
        <taxon>Pezizomycotina</taxon>
        <taxon>Sordariomycetes</taxon>
        <taxon>Hypocreomycetidae</taxon>
        <taxon>Hypocreales</taxon>
        <taxon>Ophiocordycipitaceae</taxon>
        <taxon>Ophiocordyceps</taxon>
    </lineage>
</organism>
<comment type="caution">
    <text evidence="2">The sequence shown here is derived from an EMBL/GenBank/DDBJ whole genome shotgun (WGS) entry which is preliminary data.</text>
</comment>
<proteinExistence type="predicted"/>
<dbReference type="EMBL" id="JAAVMX010000006">
    <property type="protein sequence ID" value="KAF4507317.1"/>
    <property type="molecule type" value="Genomic_DNA"/>
</dbReference>
<reference evidence="2 3" key="1">
    <citation type="journal article" date="2020" name="Genome Biol. Evol.">
        <title>A new high-quality draft genome assembly of the Chinese cordyceps Ophiocordyceps sinensis.</title>
        <authorList>
            <person name="Shu R."/>
            <person name="Zhang J."/>
            <person name="Meng Q."/>
            <person name="Zhang H."/>
            <person name="Zhou G."/>
            <person name="Li M."/>
            <person name="Wu P."/>
            <person name="Zhao Y."/>
            <person name="Chen C."/>
            <person name="Qin Q."/>
        </authorList>
    </citation>
    <scope>NUCLEOTIDE SEQUENCE [LARGE SCALE GENOMIC DNA]</scope>
    <source>
        <strain evidence="2 3">IOZ07</strain>
    </source>
</reference>
<evidence type="ECO:0000313" key="3">
    <source>
        <dbReference type="Proteomes" id="UP000557566"/>
    </source>
</evidence>
<keyword evidence="3" id="KW-1185">Reference proteome</keyword>
<dbReference type="Proteomes" id="UP000557566">
    <property type="component" value="Unassembled WGS sequence"/>
</dbReference>
<evidence type="ECO:0000313" key="2">
    <source>
        <dbReference type="EMBL" id="KAF4507317.1"/>
    </source>
</evidence>
<dbReference type="AlphaFoldDB" id="A0A8H4LYH9"/>
<sequence>MGRDSPVSTERSNFASDEMSMKRTSAGSLLPDLMETTSPGTRTSAGKRTSCPSRVTWQCSGSMSLMDDMTRDVDQSWNMAKPAWMKKTARSTMASACLSASARPVIISRVAHSYQVGQRRGLAKGPPRDEDEDAADEEDAAEALEEVAEDGERLVRLGRRRRVPAVLLKPALGLVVGEAARRRRDESLGHVGRRDGVPFKVTEVWRGHDQLLMFSHSS</sequence>